<evidence type="ECO:0000256" key="9">
    <source>
        <dbReference type="ARBA" id="ARBA00022801"/>
    </source>
</evidence>
<evidence type="ECO:0000256" key="11">
    <source>
        <dbReference type="ARBA" id="ARBA00022842"/>
    </source>
</evidence>
<evidence type="ECO:0000256" key="1">
    <source>
        <dbReference type="ARBA" id="ARBA00000024"/>
    </source>
</evidence>
<proteinExistence type="inferred from homology"/>
<evidence type="ECO:0000256" key="6">
    <source>
        <dbReference type="ARBA" id="ARBA00008299"/>
    </source>
</evidence>
<dbReference type="GO" id="GO:0004635">
    <property type="term" value="F:phosphoribosyl-AMP cyclohydrolase activity"/>
    <property type="evidence" value="ECO:0007669"/>
    <property type="project" value="UniProtKB-UniRule"/>
</dbReference>
<dbReference type="NCBIfam" id="NF000768">
    <property type="entry name" value="PRK00051.1"/>
    <property type="match status" value="1"/>
</dbReference>
<evidence type="ECO:0000256" key="4">
    <source>
        <dbReference type="ARBA" id="ARBA00005204"/>
    </source>
</evidence>
<dbReference type="FunFam" id="3.10.20.810:FF:000001">
    <property type="entry name" value="Histidine biosynthesis bifunctional protein HisIE"/>
    <property type="match status" value="1"/>
</dbReference>
<evidence type="ECO:0000256" key="8">
    <source>
        <dbReference type="ARBA" id="ARBA00022605"/>
    </source>
</evidence>
<feature type="binding site" evidence="13">
    <location>
        <position position="88"/>
    </location>
    <ligand>
        <name>Mg(2+)</name>
        <dbReference type="ChEBI" id="CHEBI:18420"/>
    </ligand>
</feature>
<evidence type="ECO:0000313" key="16">
    <source>
        <dbReference type="Proteomes" id="UP000053937"/>
    </source>
</evidence>
<dbReference type="GO" id="GO:0000287">
    <property type="term" value="F:magnesium ion binding"/>
    <property type="evidence" value="ECO:0007669"/>
    <property type="project" value="UniProtKB-UniRule"/>
</dbReference>
<dbReference type="InterPro" id="IPR038019">
    <property type="entry name" value="PRib_AMP_CycHydrolase_sf"/>
</dbReference>
<dbReference type="PANTHER" id="PTHR42945">
    <property type="entry name" value="HISTIDINE BIOSYNTHESIS BIFUNCTIONAL PROTEIN"/>
    <property type="match status" value="1"/>
</dbReference>
<dbReference type="EC" id="3.5.4.19" evidence="13"/>
<evidence type="ECO:0000313" key="15">
    <source>
        <dbReference type="EMBL" id="KUL21022.1"/>
    </source>
</evidence>
<evidence type="ECO:0000256" key="10">
    <source>
        <dbReference type="ARBA" id="ARBA00022833"/>
    </source>
</evidence>
<dbReference type="GO" id="GO:0008270">
    <property type="term" value="F:zinc ion binding"/>
    <property type="evidence" value="ECO:0007669"/>
    <property type="project" value="UniProtKB-UniRule"/>
</dbReference>
<organism evidence="15 16">
    <name type="scientific">Chlorobium limicola</name>
    <dbReference type="NCBI Taxonomy" id="1092"/>
    <lineage>
        <taxon>Bacteria</taxon>
        <taxon>Pseudomonadati</taxon>
        <taxon>Chlorobiota</taxon>
        <taxon>Chlorobiia</taxon>
        <taxon>Chlorobiales</taxon>
        <taxon>Chlorobiaceae</taxon>
        <taxon>Chlorobium/Pelodictyon group</taxon>
        <taxon>Chlorobium</taxon>
    </lineage>
</organism>
<keyword evidence="7 13" id="KW-0963">Cytoplasm</keyword>
<keyword evidence="16" id="KW-1185">Reference proteome</keyword>
<dbReference type="GO" id="GO:0004636">
    <property type="term" value="F:phosphoribosyl-ATP diphosphatase activity"/>
    <property type="evidence" value="ECO:0007669"/>
    <property type="project" value="UniProtKB-EC"/>
</dbReference>
<dbReference type="RefSeq" id="WP_059139435.1">
    <property type="nucleotide sequence ID" value="NZ_LMBR01000212.1"/>
</dbReference>
<comment type="catalytic activity">
    <reaction evidence="2">
        <text>1-(5-phospho-beta-D-ribosyl)-ATP + H2O = 1-(5-phospho-beta-D-ribosyl)-5'-AMP + diphosphate + H(+)</text>
        <dbReference type="Rhea" id="RHEA:22828"/>
        <dbReference type="ChEBI" id="CHEBI:15377"/>
        <dbReference type="ChEBI" id="CHEBI:15378"/>
        <dbReference type="ChEBI" id="CHEBI:33019"/>
        <dbReference type="ChEBI" id="CHEBI:59457"/>
        <dbReference type="ChEBI" id="CHEBI:73183"/>
        <dbReference type="EC" id="3.6.1.31"/>
    </reaction>
</comment>
<feature type="binding site" evidence="13">
    <location>
        <position position="101"/>
    </location>
    <ligand>
        <name>Zn(2+)</name>
        <dbReference type="ChEBI" id="CHEBI:29105"/>
        <note>ligand shared between dimeric partners</note>
    </ligand>
</feature>
<dbReference type="InterPro" id="IPR002496">
    <property type="entry name" value="PRib_AMP_CycHydrolase_dom"/>
</dbReference>
<dbReference type="Gene3D" id="3.10.20.810">
    <property type="entry name" value="Phosphoribosyl-AMP cyclohydrolase"/>
    <property type="match status" value="1"/>
</dbReference>
<comment type="caution">
    <text evidence="15">The sequence shown here is derived from an EMBL/GenBank/DDBJ whole genome shotgun (WGS) entry which is preliminary data.</text>
</comment>
<dbReference type="PANTHER" id="PTHR42945:SF1">
    <property type="entry name" value="HISTIDINE BIOSYNTHESIS BIFUNCTIONAL PROTEIN HIS7"/>
    <property type="match status" value="1"/>
</dbReference>
<comment type="pathway">
    <text evidence="3 13">Amino-acid biosynthesis; L-histidine biosynthesis; L-histidine from 5-phospho-alpha-D-ribose 1-diphosphate: step 3/9.</text>
</comment>
<dbReference type="Proteomes" id="UP000053937">
    <property type="component" value="Unassembled WGS sequence"/>
</dbReference>
<evidence type="ECO:0000256" key="2">
    <source>
        <dbReference type="ARBA" id="ARBA00001460"/>
    </source>
</evidence>
<feature type="binding site" evidence="13">
    <location>
        <position position="84"/>
    </location>
    <ligand>
        <name>Mg(2+)</name>
        <dbReference type="ChEBI" id="CHEBI:18420"/>
    </ligand>
</feature>
<keyword evidence="13" id="KW-0479">Metal-binding</keyword>
<feature type="binding site" evidence="13">
    <location>
        <position position="108"/>
    </location>
    <ligand>
        <name>Zn(2+)</name>
        <dbReference type="ChEBI" id="CHEBI:29105"/>
        <note>ligand shared between dimeric partners</note>
    </ligand>
</feature>
<comment type="cofactor">
    <cofactor evidence="13">
        <name>Mg(2+)</name>
        <dbReference type="ChEBI" id="CHEBI:18420"/>
    </cofactor>
    <text evidence="13">Binds 1 Mg(2+) ion per subunit.</text>
</comment>
<dbReference type="AlphaFoldDB" id="A0A117MJM5"/>
<keyword evidence="12 13" id="KW-0368">Histidine biosynthesis</keyword>
<accession>A0A117MJM5</accession>
<comment type="pathway">
    <text evidence="4">Amino-acid biosynthesis; L-histidine biosynthesis; L-histidine from 5-phospho-alpha-D-ribose 1-diphosphate: step 2/9.</text>
</comment>
<feature type="binding site" evidence="13">
    <location>
        <position position="86"/>
    </location>
    <ligand>
        <name>Mg(2+)</name>
        <dbReference type="ChEBI" id="CHEBI:18420"/>
    </ligand>
</feature>
<keyword evidence="11 13" id="KW-0460">Magnesium</keyword>
<comment type="similarity">
    <text evidence="5">In the C-terminal section; belongs to the PRA-PH family.</text>
</comment>
<dbReference type="SUPFAM" id="SSF141734">
    <property type="entry name" value="HisI-like"/>
    <property type="match status" value="1"/>
</dbReference>
<evidence type="ECO:0000256" key="3">
    <source>
        <dbReference type="ARBA" id="ARBA00005169"/>
    </source>
</evidence>
<evidence type="ECO:0000256" key="13">
    <source>
        <dbReference type="HAMAP-Rule" id="MF_01021"/>
    </source>
</evidence>
<comment type="subcellular location">
    <subcellularLocation>
        <location evidence="13">Cytoplasm</location>
    </subcellularLocation>
</comment>
<reference evidence="15 16" key="1">
    <citation type="submission" date="2015-10" db="EMBL/GenBank/DDBJ databases">
        <title>Draft Genome Sequence of Chlorobium limicola strain Frasassi Growing under Artificial Lighting in the Frasassi Cave System.</title>
        <authorList>
            <person name="Mansor M."/>
            <person name="Macalady J."/>
        </authorList>
    </citation>
    <scope>NUCLEOTIDE SEQUENCE [LARGE SCALE GENOMIC DNA]</scope>
    <source>
        <strain evidence="15 16">Frasassi</strain>
    </source>
</reference>
<evidence type="ECO:0000256" key="7">
    <source>
        <dbReference type="ARBA" id="ARBA00022490"/>
    </source>
</evidence>
<keyword evidence="9 13" id="KW-0378">Hydrolase</keyword>
<name>A0A117MJM5_CHLLI</name>
<feature type="domain" description="Phosphoribosyl-AMP cyclohydrolase" evidence="14">
    <location>
        <begin position="37"/>
        <end position="110"/>
    </location>
</feature>
<sequence length="137" mass="15762">MSDNQDLQKSFLETVKFDEKGLVPAIVQDHETGKVLMMAWMNRESLEMTLERKQACYWSRSRQKLWLKGESSGNMQDVHDILIDCDGDTILLKVSQKGGACHVGYHSCFYRKAKDDLSMEICDTLMFDPEEVYGKKS</sequence>
<dbReference type="UniPathway" id="UPA00031">
    <property type="reaction ID" value="UER00008"/>
</dbReference>
<evidence type="ECO:0000259" key="14">
    <source>
        <dbReference type="Pfam" id="PF01502"/>
    </source>
</evidence>
<dbReference type="HAMAP" id="MF_01021">
    <property type="entry name" value="HisI"/>
    <property type="match status" value="1"/>
</dbReference>
<keyword evidence="10 13" id="KW-0862">Zinc</keyword>
<dbReference type="Pfam" id="PF01502">
    <property type="entry name" value="PRA-CH"/>
    <property type="match status" value="1"/>
</dbReference>
<dbReference type="GO" id="GO:0000105">
    <property type="term" value="P:L-histidine biosynthetic process"/>
    <property type="evidence" value="ECO:0007669"/>
    <property type="project" value="UniProtKB-UniRule"/>
</dbReference>
<evidence type="ECO:0000256" key="12">
    <source>
        <dbReference type="ARBA" id="ARBA00023102"/>
    </source>
</evidence>
<comment type="similarity">
    <text evidence="6">In the N-terminal section; belongs to the PRA-CH family.</text>
</comment>
<comment type="function">
    <text evidence="13">Catalyzes the hydrolysis of the adenine ring of phosphoribosyl-AMP.</text>
</comment>
<comment type="subunit">
    <text evidence="13">Homodimer.</text>
</comment>
<dbReference type="InterPro" id="IPR026660">
    <property type="entry name" value="PRA-CH"/>
</dbReference>
<comment type="similarity">
    <text evidence="13">Belongs to the PRA-CH family.</text>
</comment>
<evidence type="ECO:0000256" key="5">
    <source>
        <dbReference type="ARBA" id="ARBA00007731"/>
    </source>
</evidence>
<comment type="cofactor">
    <cofactor evidence="13">
        <name>Zn(2+)</name>
        <dbReference type="ChEBI" id="CHEBI:29105"/>
    </cofactor>
    <text evidence="13">Binds 1 zinc ion per subunit.</text>
</comment>
<dbReference type="OrthoDB" id="9795769at2"/>
<feature type="binding site" evidence="13">
    <location>
        <position position="85"/>
    </location>
    <ligand>
        <name>Zn(2+)</name>
        <dbReference type="ChEBI" id="CHEBI:29105"/>
        <note>ligand shared between dimeric partners</note>
    </ligand>
</feature>
<dbReference type="GO" id="GO:0005737">
    <property type="term" value="C:cytoplasm"/>
    <property type="evidence" value="ECO:0007669"/>
    <property type="project" value="UniProtKB-SubCell"/>
</dbReference>
<dbReference type="EMBL" id="LMBR01000212">
    <property type="protein sequence ID" value="KUL21022.1"/>
    <property type="molecule type" value="Genomic_DNA"/>
</dbReference>
<comment type="catalytic activity">
    <reaction evidence="1 13">
        <text>1-(5-phospho-beta-D-ribosyl)-5'-AMP + H2O = 1-(5-phospho-beta-D-ribosyl)-5-[(5-phospho-beta-D-ribosylamino)methylideneamino]imidazole-4-carboxamide</text>
        <dbReference type="Rhea" id="RHEA:20049"/>
        <dbReference type="ChEBI" id="CHEBI:15377"/>
        <dbReference type="ChEBI" id="CHEBI:58435"/>
        <dbReference type="ChEBI" id="CHEBI:59457"/>
        <dbReference type="EC" id="3.5.4.19"/>
    </reaction>
</comment>
<gene>
    <name evidence="13" type="primary">hisI</name>
    <name evidence="15" type="ORF">ASB62_08300</name>
</gene>
<protein>
    <recommendedName>
        <fullName evidence="13">Phosphoribosyl-AMP cyclohydrolase</fullName>
        <shortName evidence="13">PRA-CH</shortName>
        <ecNumber evidence="13">3.5.4.19</ecNumber>
    </recommendedName>
</protein>
<keyword evidence="8 13" id="KW-0028">Amino-acid biosynthesis</keyword>